<dbReference type="PROSITE" id="PS51371">
    <property type="entry name" value="CBS"/>
    <property type="match status" value="2"/>
</dbReference>
<comment type="function">
    <text evidence="9">Acts as a magnesium transporter.</text>
</comment>
<dbReference type="Pfam" id="PF00571">
    <property type="entry name" value="CBS"/>
    <property type="match status" value="2"/>
</dbReference>
<dbReference type="GO" id="GO:0015095">
    <property type="term" value="F:magnesium ion transmembrane transporter activity"/>
    <property type="evidence" value="ECO:0007669"/>
    <property type="project" value="UniProtKB-UniRule"/>
</dbReference>
<dbReference type="SMART" id="SM00116">
    <property type="entry name" value="CBS"/>
    <property type="match status" value="2"/>
</dbReference>
<dbReference type="Gene3D" id="1.10.357.20">
    <property type="entry name" value="SLC41 divalent cation transporters, integral membrane domain"/>
    <property type="match status" value="1"/>
</dbReference>
<keyword evidence="7 9" id="KW-0472">Membrane</keyword>
<keyword evidence="4 9" id="KW-0812">Transmembrane</keyword>
<reference evidence="11" key="1">
    <citation type="journal article" date="2020" name="mSystems">
        <title>Genome- and Community-Level Interaction Insights into Carbon Utilization and Element Cycling Functions of Hydrothermarchaeota in Hydrothermal Sediment.</title>
        <authorList>
            <person name="Zhou Z."/>
            <person name="Liu Y."/>
            <person name="Xu W."/>
            <person name="Pan J."/>
            <person name="Luo Z.H."/>
            <person name="Li M."/>
        </authorList>
    </citation>
    <scope>NUCLEOTIDE SEQUENCE [LARGE SCALE GENOMIC DNA]</scope>
    <source>
        <strain evidence="11">SpSt-456</strain>
    </source>
</reference>
<dbReference type="Gene3D" id="3.10.580.10">
    <property type="entry name" value="CBS-domain"/>
    <property type="match status" value="1"/>
</dbReference>
<dbReference type="Pfam" id="PF03448">
    <property type="entry name" value="MgtE_N"/>
    <property type="match status" value="1"/>
</dbReference>
<keyword evidence="9" id="KW-0479">Metal-binding</keyword>
<dbReference type="InterPro" id="IPR000644">
    <property type="entry name" value="CBS_dom"/>
</dbReference>
<evidence type="ECO:0000256" key="4">
    <source>
        <dbReference type="ARBA" id="ARBA00022692"/>
    </source>
</evidence>
<dbReference type="Pfam" id="PF01769">
    <property type="entry name" value="MgtE"/>
    <property type="match status" value="1"/>
</dbReference>
<evidence type="ECO:0000256" key="9">
    <source>
        <dbReference type="RuleBase" id="RU362011"/>
    </source>
</evidence>
<dbReference type="PANTHER" id="PTHR43773:SF1">
    <property type="entry name" value="MAGNESIUM TRANSPORTER MGTE"/>
    <property type="match status" value="1"/>
</dbReference>
<keyword evidence="9" id="KW-1003">Cell membrane</keyword>
<comment type="caution">
    <text evidence="9">Lacks conserved residue(s) required for the propagation of feature annotation.</text>
</comment>
<dbReference type="SUPFAM" id="SSF158791">
    <property type="entry name" value="MgtE N-terminal domain-like"/>
    <property type="match status" value="1"/>
</dbReference>
<dbReference type="EMBL" id="DSTK01000010">
    <property type="protein sequence ID" value="HFK96221.1"/>
    <property type="molecule type" value="Genomic_DNA"/>
</dbReference>
<comment type="subcellular location">
    <subcellularLocation>
        <location evidence="9">Cell membrane</location>
        <topology evidence="9">Multi-pass membrane protein</topology>
    </subcellularLocation>
    <subcellularLocation>
        <location evidence="1">Membrane</location>
        <topology evidence="1">Multi-pass membrane protein</topology>
    </subcellularLocation>
</comment>
<keyword evidence="3 9" id="KW-0813">Transport</keyword>
<evidence type="ECO:0000313" key="11">
    <source>
        <dbReference type="EMBL" id="HFK96221.1"/>
    </source>
</evidence>
<feature type="transmembrane region" description="Helical" evidence="9">
    <location>
        <begin position="288"/>
        <end position="308"/>
    </location>
</feature>
<dbReference type="AlphaFoldDB" id="A0A832A1Q3"/>
<dbReference type="InterPro" id="IPR046342">
    <property type="entry name" value="CBS_dom_sf"/>
</dbReference>
<dbReference type="Gene3D" id="1.25.60.10">
    <property type="entry name" value="MgtE N-terminal domain-like"/>
    <property type="match status" value="1"/>
</dbReference>
<accession>A0A832A1Q3</accession>
<dbReference type="InterPro" id="IPR006669">
    <property type="entry name" value="MgtE_transporter"/>
</dbReference>
<gene>
    <name evidence="11" type="primary">mgtE</name>
    <name evidence="11" type="ORF">ENS06_02725</name>
</gene>
<evidence type="ECO:0000256" key="7">
    <source>
        <dbReference type="ARBA" id="ARBA00023136"/>
    </source>
</evidence>
<dbReference type="CDD" id="cd04606">
    <property type="entry name" value="CBS_pair_Mg_transporter"/>
    <property type="match status" value="1"/>
</dbReference>
<feature type="transmembrane region" description="Helical" evidence="9">
    <location>
        <begin position="432"/>
        <end position="452"/>
    </location>
</feature>
<dbReference type="NCBIfam" id="TIGR00400">
    <property type="entry name" value="mgtE"/>
    <property type="match status" value="1"/>
</dbReference>
<keyword evidence="8" id="KW-0129">CBS domain</keyword>
<comment type="caution">
    <text evidence="11">The sequence shown here is derived from an EMBL/GenBank/DDBJ whole genome shotgun (WGS) entry which is preliminary data.</text>
</comment>
<feature type="transmembrane region" description="Helical" evidence="9">
    <location>
        <begin position="398"/>
        <end position="420"/>
    </location>
</feature>
<dbReference type="PANTHER" id="PTHR43773">
    <property type="entry name" value="MAGNESIUM TRANSPORTER MGTE"/>
    <property type="match status" value="1"/>
</dbReference>
<dbReference type="InterPro" id="IPR036739">
    <property type="entry name" value="SLC41_membr_dom_sf"/>
</dbReference>
<protein>
    <recommendedName>
        <fullName evidence="9">Magnesium transporter MgtE</fullName>
    </recommendedName>
</protein>
<keyword evidence="6 9" id="KW-1133">Transmembrane helix</keyword>
<feature type="domain" description="CBS" evidence="10">
    <location>
        <begin position="138"/>
        <end position="201"/>
    </location>
</feature>
<evidence type="ECO:0000256" key="3">
    <source>
        <dbReference type="ARBA" id="ARBA00022448"/>
    </source>
</evidence>
<comment type="similarity">
    <text evidence="2 9">Belongs to the SLC41A transporter family.</text>
</comment>
<dbReference type="SMART" id="SM00924">
    <property type="entry name" value="MgtE_N"/>
    <property type="match status" value="1"/>
</dbReference>
<evidence type="ECO:0000256" key="2">
    <source>
        <dbReference type="ARBA" id="ARBA00009749"/>
    </source>
</evidence>
<evidence type="ECO:0000256" key="8">
    <source>
        <dbReference type="PROSITE-ProRule" id="PRU00703"/>
    </source>
</evidence>
<evidence type="ECO:0000259" key="10">
    <source>
        <dbReference type="PROSITE" id="PS51371"/>
    </source>
</evidence>
<evidence type="ECO:0000256" key="6">
    <source>
        <dbReference type="ARBA" id="ARBA00022989"/>
    </source>
</evidence>
<comment type="subunit">
    <text evidence="9">Homodimer.</text>
</comment>
<keyword evidence="5 9" id="KW-0460">Magnesium</keyword>
<evidence type="ECO:0000256" key="5">
    <source>
        <dbReference type="ARBA" id="ARBA00022842"/>
    </source>
</evidence>
<dbReference type="SUPFAM" id="SSF161093">
    <property type="entry name" value="MgtE membrane domain-like"/>
    <property type="match status" value="1"/>
</dbReference>
<dbReference type="InterPro" id="IPR006668">
    <property type="entry name" value="Mg_transptr_MgtE_intracell_dom"/>
</dbReference>
<proteinExistence type="inferred from homology"/>
<feature type="transmembrane region" description="Helical" evidence="9">
    <location>
        <begin position="357"/>
        <end position="378"/>
    </location>
</feature>
<dbReference type="InterPro" id="IPR038076">
    <property type="entry name" value="MgtE_N_sf"/>
</dbReference>
<dbReference type="GO" id="GO:0046872">
    <property type="term" value="F:metal ion binding"/>
    <property type="evidence" value="ECO:0007669"/>
    <property type="project" value="UniProtKB-KW"/>
</dbReference>
<feature type="domain" description="CBS" evidence="10">
    <location>
        <begin position="202"/>
        <end position="258"/>
    </location>
</feature>
<organism evidence="11">
    <name type="scientific">Desulfacinum infernum</name>
    <dbReference type="NCBI Taxonomy" id="35837"/>
    <lineage>
        <taxon>Bacteria</taxon>
        <taxon>Pseudomonadati</taxon>
        <taxon>Thermodesulfobacteriota</taxon>
        <taxon>Syntrophobacteria</taxon>
        <taxon>Syntrophobacterales</taxon>
        <taxon>Syntrophobacteraceae</taxon>
        <taxon>Desulfacinum</taxon>
    </lineage>
</organism>
<sequence length="461" mass="50446">MTNKNPLVASDLQHLIATGDTQAIAQYCATAHPAVIAEGLSALEPAEVWAVLRHTPSPQRSEIFSHLDEDLQVEVVRTLRREEMARLLSDMPPDDRVDLFKRMPEELQETVLPALAQAEREDIRRLAAYKEGTAGAVMTSDYATLSPELTAAQAIERLREVAPDKETIYYAYVVDAQRRLLGFVSLRDLILARRDAKIRDIMHRDVIFARVDDDQEDAARIIQKYDLIALPVINGGDALVGIITHDDAIDIITQEHTEDMEKLMAIAGSHEAGVYLKTPAWAHFKNRAYWIVGLAILGLVSGMIIHSFEDALMKLMILALYMPMVADTGGNTGSQAATVVVRALALREVSPKDTFRILWKEFNVAILLALVLGILSWAKVMFLSRGSEIPAGYSLGKIGLAIAVALGLQVVTSTLIGALLPLVAAKLKQDPAVVASPALTTIVDITGLVLYFTTAKMLLGI</sequence>
<name>A0A832A1Q3_9BACT</name>
<dbReference type="GO" id="GO:0005886">
    <property type="term" value="C:plasma membrane"/>
    <property type="evidence" value="ECO:0007669"/>
    <property type="project" value="UniProtKB-SubCell"/>
</dbReference>
<dbReference type="SUPFAM" id="SSF54631">
    <property type="entry name" value="CBS-domain pair"/>
    <property type="match status" value="1"/>
</dbReference>
<dbReference type="InterPro" id="IPR006667">
    <property type="entry name" value="SLC41_membr_dom"/>
</dbReference>
<evidence type="ECO:0000256" key="1">
    <source>
        <dbReference type="ARBA" id="ARBA00004141"/>
    </source>
</evidence>